<dbReference type="EMBL" id="CANHGI010000006">
    <property type="protein sequence ID" value="CAI5456027.1"/>
    <property type="molecule type" value="Genomic_DNA"/>
</dbReference>
<sequence length="164" mass="19588">MLRFLFFLGIIRISQQYCYSEEDFPWEVEFSPQIHPQHRQIIQFEGLTNYIFIFDCTHNIGEKSQVFDYKSRVYAVRMKMCPKFCVCELPKVITAEIPKEAIKNNFDISIEKFTKIINRCTGKESSQTPQTQKEHFKYNLNFMLSYTDITFYACLIFSILWIVI</sequence>
<keyword evidence="1" id="KW-1133">Transmembrane helix</keyword>
<evidence type="ECO:0000313" key="4">
    <source>
        <dbReference type="Proteomes" id="UP001152747"/>
    </source>
</evidence>
<name>A0A9P1NC21_9PELO</name>
<keyword evidence="1" id="KW-0812">Transmembrane</keyword>
<protein>
    <recommendedName>
        <fullName evidence="5">CX domain-containing protein</fullName>
    </recommendedName>
</protein>
<gene>
    <name evidence="3" type="ORF">CAMP_LOCUS18664</name>
</gene>
<keyword evidence="1" id="KW-0472">Membrane</keyword>
<proteinExistence type="predicted"/>
<feature type="chain" id="PRO_5040140526" description="CX domain-containing protein" evidence="2">
    <location>
        <begin position="21"/>
        <end position="164"/>
    </location>
</feature>
<dbReference type="Proteomes" id="UP001152747">
    <property type="component" value="Unassembled WGS sequence"/>
</dbReference>
<feature type="transmembrane region" description="Helical" evidence="1">
    <location>
        <begin position="143"/>
        <end position="163"/>
    </location>
</feature>
<evidence type="ECO:0000256" key="1">
    <source>
        <dbReference type="SAM" id="Phobius"/>
    </source>
</evidence>
<evidence type="ECO:0000256" key="2">
    <source>
        <dbReference type="SAM" id="SignalP"/>
    </source>
</evidence>
<comment type="caution">
    <text evidence="3">The sequence shown here is derived from an EMBL/GenBank/DDBJ whole genome shotgun (WGS) entry which is preliminary data.</text>
</comment>
<evidence type="ECO:0008006" key="5">
    <source>
        <dbReference type="Google" id="ProtNLM"/>
    </source>
</evidence>
<keyword evidence="2" id="KW-0732">Signal</keyword>
<reference evidence="3" key="1">
    <citation type="submission" date="2022-11" db="EMBL/GenBank/DDBJ databases">
        <authorList>
            <person name="Kikuchi T."/>
        </authorList>
    </citation>
    <scope>NUCLEOTIDE SEQUENCE</scope>
    <source>
        <strain evidence="3">PS1010</strain>
    </source>
</reference>
<evidence type="ECO:0000313" key="3">
    <source>
        <dbReference type="EMBL" id="CAI5456027.1"/>
    </source>
</evidence>
<organism evidence="3 4">
    <name type="scientific">Caenorhabditis angaria</name>
    <dbReference type="NCBI Taxonomy" id="860376"/>
    <lineage>
        <taxon>Eukaryota</taxon>
        <taxon>Metazoa</taxon>
        <taxon>Ecdysozoa</taxon>
        <taxon>Nematoda</taxon>
        <taxon>Chromadorea</taxon>
        <taxon>Rhabditida</taxon>
        <taxon>Rhabditina</taxon>
        <taxon>Rhabditomorpha</taxon>
        <taxon>Rhabditoidea</taxon>
        <taxon>Rhabditidae</taxon>
        <taxon>Peloderinae</taxon>
        <taxon>Caenorhabditis</taxon>
    </lineage>
</organism>
<accession>A0A9P1NC21</accession>
<keyword evidence="4" id="KW-1185">Reference proteome</keyword>
<feature type="signal peptide" evidence="2">
    <location>
        <begin position="1"/>
        <end position="20"/>
    </location>
</feature>
<dbReference type="AlphaFoldDB" id="A0A9P1NC21"/>